<keyword evidence="11" id="KW-1185">Reference proteome</keyword>
<organism evidence="10 11">
    <name type="scientific">Uliginosibacterium paludis</name>
    <dbReference type="NCBI Taxonomy" id="1615952"/>
    <lineage>
        <taxon>Bacteria</taxon>
        <taxon>Pseudomonadati</taxon>
        <taxon>Pseudomonadota</taxon>
        <taxon>Betaproteobacteria</taxon>
        <taxon>Rhodocyclales</taxon>
        <taxon>Zoogloeaceae</taxon>
        <taxon>Uliginosibacterium</taxon>
    </lineage>
</organism>
<feature type="transmembrane region" description="Helical" evidence="9">
    <location>
        <begin position="63"/>
        <end position="87"/>
    </location>
</feature>
<evidence type="ECO:0000256" key="6">
    <source>
        <dbReference type="ARBA" id="ARBA00022692"/>
    </source>
</evidence>
<dbReference type="PANTHER" id="PTHR34308">
    <property type="entry name" value="COBALAMIN BIOSYNTHESIS PROTEIN CBIB"/>
    <property type="match status" value="1"/>
</dbReference>
<evidence type="ECO:0000256" key="3">
    <source>
        <dbReference type="ARBA" id="ARBA00006263"/>
    </source>
</evidence>
<dbReference type="RefSeq" id="WP_345926413.1">
    <property type="nucleotide sequence ID" value="NZ_JBDIVF010000003.1"/>
</dbReference>
<evidence type="ECO:0000313" key="10">
    <source>
        <dbReference type="EMBL" id="MET1488361.1"/>
    </source>
</evidence>
<comment type="caution">
    <text evidence="10">The sequence shown here is derived from an EMBL/GenBank/DDBJ whole genome shotgun (WGS) entry which is preliminary data.</text>
</comment>
<dbReference type="NCBIfam" id="NF005792">
    <property type="entry name" value="PRK07630.1"/>
    <property type="match status" value="1"/>
</dbReference>
<evidence type="ECO:0000256" key="8">
    <source>
        <dbReference type="ARBA" id="ARBA00023136"/>
    </source>
</evidence>
<evidence type="ECO:0000256" key="5">
    <source>
        <dbReference type="ARBA" id="ARBA00022573"/>
    </source>
</evidence>
<reference evidence="10 11" key="1">
    <citation type="submission" date="2024-07" db="EMBL/GenBank/DDBJ databases">
        <title>Uliginosibacterium paludis KCTC:42655.</title>
        <authorList>
            <person name="Kim M.K."/>
        </authorList>
    </citation>
    <scope>NUCLEOTIDE SEQUENCE [LARGE SCALE GENOMIC DNA]</scope>
    <source>
        <strain evidence="10 11">KCTC 42655</strain>
    </source>
</reference>
<dbReference type="Proteomes" id="UP001548590">
    <property type="component" value="Unassembled WGS sequence"/>
</dbReference>
<sequence>MTLLALILTLVLEQFRPLNAARYLYPVLAALGDFFESRFNDGQARHGTAAWCLMILPPVLLSAVLYFILFAVHPLAALLFNIIVLYYTMGFRHSSHFFTRIHAALRAQELQEARRLIGEWRGHQHDRSSTQEIVRLTLEQGIVGSHRQVFALIVCFVLLPGPSGAVLYRMADYFASTWGKRTDPDIGEFGRFARRAFHVIEWLPARVTATAFSIVGDFEDAAYCWRTQSGEWHDPDEGILLAAGAGALGVRVGLPIQESGEIVDRPELGTGDEAEVEHLQSFVGLVRRTLVLSVLGLVVLGLSRIAA</sequence>
<feature type="transmembrane region" description="Helical" evidence="9">
    <location>
        <begin position="149"/>
        <end position="171"/>
    </location>
</feature>
<keyword evidence="8 9" id="KW-0472">Membrane</keyword>
<evidence type="ECO:0000256" key="1">
    <source>
        <dbReference type="ARBA" id="ARBA00004651"/>
    </source>
</evidence>
<keyword evidence="5 9" id="KW-0169">Cobalamin biosynthesis</keyword>
<evidence type="ECO:0000313" key="11">
    <source>
        <dbReference type="Proteomes" id="UP001548590"/>
    </source>
</evidence>
<evidence type="ECO:0000256" key="7">
    <source>
        <dbReference type="ARBA" id="ARBA00022989"/>
    </source>
</evidence>
<dbReference type="PANTHER" id="PTHR34308:SF1">
    <property type="entry name" value="COBALAMIN BIOSYNTHESIS PROTEIN CBIB"/>
    <property type="match status" value="1"/>
</dbReference>
<keyword evidence="4 9" id="KW-1003">Cell membrane</keyword>
<evidence type="ECO:0000256" key="2">
    <source>
        <dbReference type="ARBA" id="ARBA00004953"/>
    </source>
</evidence>
<proteinExistence type="inferred from homology"/>
<protein>
    <recommendedName>
        <fullName evidence="9">Cobalamin biosynthesis protein CobD</fullName>
    </recommendedName>
</protein>
<name>A0ABV2CKD0_9RHOO</name>
<keyword evidence="7 9" id="KW-1133">Transmembrane helix</keyword>
<comment type="function">
    <text evidence="9">Converts cobyric acid to cobinamide by the addition of aminopropanol on the F carboxylic group.</text>
</comment>
<comment type="pathway">
    <text evidence="2 9">Cofactor biosynthesis; adenosylcobalamin biosynthesis.</text>
</comment>
<evidence type="ECO:0000256" key="4">
    <source>
        <dbReference type="ARBA" id="ARBA00022475"/>
    </source>
</evidence>
<dbReference type="InterPro" id="IPR004485">
    <property type="entry name" value="Cobalamin_biosynth_CobD/CbiB"/>
</dbReference>
<comment type="similarity">
    <text evidence="3 9">Belongs to the CobD/CbiB family.</text>
</comment>
<dbReference type="HAMAP" id="MF_00024">
    <property type="entry name" value="CobD_CbiB"/>
    <property type="match status" value="1"/>
</dbReference>
<dbReference type="Pfam" id="PF03186">
    <property type="entry name" value="CobD_Cbib"/>
    <property type="match status" value="1"/>
</dbReference>
<keyword evidence="6 9" id="KW-0812">Transmembrane</keyword>
<accession>A0ABV2CKD0</accession>
<comment type="caution">
    <text evidence="9">Lacks conserved residue(s) required for the propagation of feature annotation.</text>
</comment>
<dbReference type="EMBL" id="JBEWLZ010000001">
    <property type="protein sequence ID" value="MET1488361.1"/>
    <property type="molecule type" value="Genomic_DNA"/>
</dbReference>
<evidence type="ECO:0000256" key="9">
    <source>
        <dbReference type="HAMAP-Rule" id="MF_00024"/>
    </source>
</evidence>
<gene>
    <name evidence="9" type="primary">cobD</name>
    <name evidence="10" type="ORF">ABVT11_00880</name>
</gene>
<comment type="subcellular location">
    <subcellularLocation>
        <location evidence="1 9">Cell membrane</location>
        <topology evidence="1 9">Multi-pass membrane protein</topology>
    </subcellularLocation>
</comment>